<name>A0A2G1MJT3_9RHOB</name>
<keyword evidence="2" id="KW-0238">DNA-binding</keyword>
<gene>
    <name evidence="5" type="ORF">CJ301_00515</name>
</gene>
<evidence type="ECO:0000313" key="5">
    <source>
        <dbReference type="EMBL" id="PHP29008.1"/>
    </source>
</evidence>
<dbReference type="PROSITE" id="PS50043">
    <property type="entry name" value="HTH_LUXR_2"/>
    <property type="match status" value="1"/>
</dbReference>
<dbReference type="SUPFAM" id="SSF46894">
    <property type="entry name" value="C-terminal effector domain of the bipartite response regulators"/>
    <property type="match status" value="1"/>
</dbReference>
<dbReference type="Proteomes" id="UP000221860">
    <property type="component" value="Unassembled WGS sequence"/>
</dbReference>
<reference evidence="5 6" key="1">
    <citation type="submission" date="2017-08" db="EMBL/GenBank/DDBJ databases">
        <title>Draft Genome Sequence of Loktanella cinnabarina Strain XM1, Isolated from Coastal Surface Water.</title>
        <authorList>
            <person name="Ma R."/>
            <person name="Wang J."/>
            <person name="Wang Q."/>
            <person name="Ma Z."/>
            <person name="Li J."/>
            <person name="Chen L."/>
        </authorList>
    </citation>
    <scope>NUCLEOTIDE SEQUENCE [LARGE SCALE GENOMIC DNA]</scope>
    <source>
        <strain evidence="5 6">XM1</strain>
    </source>
</reference>
<dbReference type="InterPro" id="IPR016032">
    <property type="entry name" value="Sig_transdc_resp-reg_C-effctor"/>
</dbReference>
<dbReference type="SMART" id="SM00421">
    <property type="entry name" value="HTH_LUXR"/>
    <property type="match status" value="1"/>
</dbReference>
<dbReference type="GO" id="GO:0006355">
    <property type="term" value="P:regulation of DNA-templated transcription"/>
    <property type="evidence" value="ECO:0007669"/>
    <property type="project" value="InterPro"/>
</dbReference>
<dbReference type="PANTHER" id="PTHR44688:SF16">
    <property type="entry name" value="DNA-BINDING TRANSCRIPTIONAL ACTIVATOR DEVR_DOSR"/>
    <property type="match status" value="1"/>
</dbReference>
<dbReference type="Gene3D" id="1.10.10.10">
    <property type="entry name" value="Winged helix-like DNA-binding domain superfamily/Winged helix DNA-binding domain"/>
    <property type="match status" value="1"/>
</dbReference>
<dbReference type="PANTHER" id="PTHR44688">
    <property type="entry name" value="DNA-BINDING TRANSCRIPTIONAL ACTIVATOR DEVR_DOSR"/>
    <property type="match status" value="1"/>
</dbReference>
<evidence type="ECO:0000313" key="6">
    <source>
        <dbReference type="Proteomes" id="UP000221860"/>
    </source>
</evidence>
<feature type="domain" description="HTH luxR-type" evidence="4">
    <location>
        <begin position="310"/>
        <end position="375"/>
    </location>
</feature>
<keyword evidence="1" id="KW-0805">Transcription regulation</keyword>
<keyword evidence="6" id="KW-1185">Reference proteome</keyword>
<proteinExistence type="predicted"/>
<dbReference type="EMBL" id="NQWH01000003">
    <property type="protein sequence ID" value="PHP29008.1"/>
    <property type="molecule type" value="Genomic_DNA"/>
</dbReference>
<dbReference type="InterPro" id="IPR000792">
    <property type="entry name" value="Tscrpt_reg_LuxR_C"/>
</dbReference>
<dbReference type="AlphaFoldDB" id="A0A2G1MJT3"/>
<evidence type="ECO:0000259" key="4">
    <source>
        <dbReference type="PROSITE" id="PS50043"/>
    </source>
</evidence>
<dbReference type="InterPro" id="IPR036388">
    <property type="entry name" value="WH-like_DNA-bd_sf"/>
</dbReference>
<dbReference type="GO" id="GO:0003677">
    <property type="term" value="F:DNA binding"/>
    <property type="evidence" value="ECO:0007669"/>
    <property type="project" value="UniProtKB-KW"/>
</dbReference>
<evidence type="ECO:0000256" key="2">
    <source>
        <dbReference type="ARBA" id="ARBA00023125"/>
    </source>
</evidence>
<evidence type="ECO:0000256" key="1">
    <source>
        <dbReference type="ARBA" id="ARBA00023015"/>
    </source>
</evidence>
<sequence>MPPLPSDPEIAGLCDDIYRSAISPEMWETLPGRLAAVAGGGSWALQLVRPGPPWHSAVHGVGFDPDLLALYPERYAAKNPWLSGLMRMPALQLIQDSQVLDPEKLLHSEFYADFLRPQGDIHRACGMVLLRGDTGGLIASCNYAPRHAESIGAAAGRILDLVGPHLRRAFDLTRLFERSVICASARIMDGTAAPHACLALDPRSRLVACDARGEQLLSAGQVLRLGRDRRLRFVDDAANSALDAGLGTGGRVGHGFVVPDPVAGRILARLAPLPRPRAIPPIENALAPERAVVTLTLTLPSRGGGVADEELRALFELTPAESMVLRQLCVGLSISEIATLRGVSQNTVRNQICSLFDKTGTRRQAELVALVARLGT</sequence>
<protein>
    <recommendedName>
        <fullName evidence="4">HTH luxR-type domain-containing protein</fullName>
    </recommendedName>
</protein>
<evidence type="ECO:0000256" key="3">
    <source>
        <dbReference type="ARBA" id="ARBA00023163"/>
    </source>
</evidence>
<comment type="caution">
    <text evidence="5">The sequence shown here is derived from an EMBL/GenBank/DDBJ whole genome shotgun (WGS) entry which is preliminary data.</text>
</comment>
<accession>A0A2G1MJT3</accession>
<organism evidence="5 6">
    <name type="scientific">Limimaricola cinnabarinus</name>
    <dbReference type="NCBI Taxonomy" id="1125964"/>
    <lineage>
        <taxon>Bacteria</taxon>
        <taxon>Pseudomonadati</taxon>
        <taxon>Pseudomonadota</taxon>
        <taxon>Alphaproteobacteria</taxon>
        <taxon>Rhodobacterales</taxon>
        <taxon>Paracoccaceae</taxon>
        <taxon>Limimaricola</taxon>
    </lineage>
</organism>
<dbReference type="CDD" id="cd06170">
    <property type="entry name" value="LuxR_C_like"/>
    <property type="match status" value="1"/>
</dbReference>
<keyword evidence="3" id="KW-0804">Transcription</keyword>